<dbReference type="Pfam" id="PF01479">
    <property type="entry name" value="S4"/>
    <property type="match status" value="1"/>
</dbReference>
<dbReference type="InterPro" id="IPR022801">
    <property type="entry name" value="Ribosomal_uS4"/>
</dbReference>
<evidence type="ECO:0000313" key="12">
    <source>
        <dbReference type="Proteomes" id="UP000178603"/>
    </source>
</evidence>
<evidence type="ECO:0000259" key="9">
    <source>
        <dbReference type="SMART" id="SM00363"/>
    </source>
</evidence>
<organism evidence="11 12">
    <name type="scientific">Candidatus Woesebacteria bacterium RIFCSPHIGHO2_12_FULL_41_24</name>
    <dbReference type="NCBI Taxonomy" id="1802510"/>
    <lineage>
        <taxon>Bacteria</taxon>
        <taxon>Candidatus Woeseibacteriota</taxon>
    </lineage>
</organism>
<dbReference type="GO" id="GO:0015935">
    <property type="term" value="C:small ribosomal subunit"/>
    <property type="evidence" value="ECO:0007669"/>
    <property type="project" value="InterPro"/>
</dbReference>
<dbReference type="PROSITE" id="PS50889">
    <property type="entry name" value="S4"/>
    <property type="match status" value="1"/>
</dbReference>
<dbReference type="InterPro" id="IPR005709">
    <property type="entry name" value="Ribosomal_uS4_bac-type"/>
</dbReference>
<dbReference type="InterPro" id="IPR018079">
    <property type="entry name" value="Ribosomal_uS4_CS"/>
</dbReference>
<proteinExistence type="inferred from homology"/>
<name>A0A1F8AR37_9BACT</name>
<dbReference type="GO" id="GO:0006412">
    <property type="term" value="P:translation"/>
    <property type="evidence" value="ECO:0007669"/>
    <property type="project" value="UniProtKB-UniRule"/>
</dbReference>
<dbReference type="GO" id="GO:0003735">
    <property type="term" value="F:structural constituent of ribosome"/>
    <property type="evidence" value="ECO:0007669"/>
    <property type="project" value="InterPro"/>
</dbReference>
<dbReference type="Proteomes" id="UP000178603">
    <property type="component" value="Unassembled WGS sequence"/>
</dbReference>
<evidence type="ECO:0000313" key="11">
    <source>
        <dbReference type="EMBL" id="OGM53655.1"/>
    </source>
</evidence>
<evidence type="ECO:0000256" key="6">
    <source>
        <dbReference type="ARBA" id="ARBA00035254"/>
    </source>
</evidence>
<feature type="domain" description="Small ribosomal subunit protein uS4 N-terminal" evidence="10">
    <location>
        <begin position="3"/>
        <end position="91"/>
    </location>
</feature>
<dbReference type="Gene3D" id="3.10.290.10">
    <property type="entry name" value="RNA-binding S4 domain"/>
    <property type="match status" value="1"/>
</dbReference>
<accession>A0A1F8AR37</accession>
<gene>
    <name evidence="7" type="primary">rpsD</name>
    <name evidence="11" type="ORF">A3E44_02120</name>
</gene>
<comment type="similarity">
    <text evidence="1 7 8">Belongs to the universal ribosomal protein uS4 family.</text>
</comment>
<comment type="caution">
    <text evidence="11">The sequence shown here is derived from an EMBL/GenBank/DDBJ whole genome shotgun (WGS) entry which is preliminary data.</text>
</comment>
<dbReference type="GO" id="GO:0042274">
    <property type="term" value="P:ribosomal small subunit biogenesis"/>
    <property type="evidence" value="ECO:0007669"/>
    <property type="project" value="TreeGrafter"/>
</dbReference>
<dbReference type="InterPro" id="IPR001912">
    <property type="entry name" value="Ribosomal_uS4_N"/>
</dbReference>
<dbReference type="PROSITE" id="PS00632">
    <property type="entry name" value="RIBOSOMAL_S4"/>
    <property type="match status" value="1"/>
</dbReference>
<evidence type="ECO:0000256" key="3">
    <source>
        <dbReference type="ARBA" id="ARBA00022884"/>
    </source>
</evidence>
<evidence type="ECO:0000256" key="4">
    <source>
        <dbReference type="ARBA" id="ARBA00022980"/>
    </source>
</evidence>
<dbReference type="GO" id="GO:0019843">
    <property type="term" value="F:rRNA binding"/>
    <property type="evidence" value="ECO:0007669"/>
    <property type="project" value="UniProtKB-UniRule"/>
</dbReference>
<dbReference type="CDD" id="cd00165">
    <property type="entry name" value="S4"/>
    <property type="match status" value="1"/>
</dbReference>
<dbReference type="PANTHER" id="PTHR11831">
    <property type="entry name" value="30S 40S RIBOSOMAL PROTEIN"/>
    <property type="match status" value="1"/>
</dbReference>
<dbReference type="HAMAP" id="MF_01306_B">
    <property type="entry name" value="Ribosomal_uS4_B"/>
    <property type="match status" value="1"/>
</dbReference>
<feature type="domain" description="RNA-binding S4" evidence="9">
    <location>
        <begin position="92"/>
        <end position="154"/>
    </location>
</feature>
<evidence type="ECO:0000256" key="7">
    <source>
        <dbReference type="HAMAP-Rule" id="MF_01306"/>
    </source>
</evidence>
<dbReference type="FunFam" id="3.10.290.10:FF:000001">
    <property type="entry name" value="30S ribosomal protein S4"/>
    <property type="match status" value="1"/>
</dbReference>
<keyword evidence="3 7" id="KW-0694">RNA-binding</keyword>
<keyword evidence="4 7" id="KW-0689">Ribosomal protein</keyword>
<dbReference type="NCBIfam" id="TIGR01017">
    <property type="entry name" value="rpsD_bact"/>
    <property type="match status" value="1"/>
</dbReference>
<evidence type="ECO:0000256" key="2">
    <source>
        <dbReference type="ARBA" id="ARBA00022730"/>
    </source>
</evidence>
<dbReference type="EMBL" id="MGGW01000021">
    <property type="protein sequence ID" value="OGM53655.1"/>
    <property type="molecule type" value="Genomic_DNA"/>
</dbReference>
<dbReference type="NCBIfam" id="NF003717">
    <property type="entry name" value="PRK05327.1"/>
    <property type="match status" value="1"/>
</dbReference>
<comment type="function">
    <text evidence="7">With S5 and S12 plays an important role in translational accuracy.</text>
</comment>
<dbReference type="PANTHER" id="PTHR11831:SF4">
    <property type="entry name" value="SMALL RIBOSOMAL SUBUNIT PROTEIN US4M"/>
    <property type="match status" value="1"/>
</dbReference>
<evidence type="ECO:0000259" key="10">
    <source>
        <dbReference type="SMART" id="SM01390"/>
    </source>
</evidence>
<dbReference type="SMART" id="SM00363">
    <property type="entry name" value="S4"/>
    <property type="match status" value="1"/>
</dbReference>
<sequence length="199" mass="22661">MGRYLGPKDRLSRRENFDLFGKGSKITRLSVPPGMHGHKGTRKVSEYGSQLREKQKVKRMYGLMERQLRKYIGQALKTLGNTTNVLFALLERRLDNVVFRLGFAPTRPAARQLVSHRHVTVNGKVVNIPSYQVEKDNLISLTAKGVKVPSTKLKLEAKDHNLPDWLQKKALVGKVSRLPIRDDVQEEIDDAGVIEFYSR</sequence>
<keyword evidence="5 7" id="KW-0687">Ribonucleoprotein</keyword>
<comment type="function">
    <text evidence="7">One of the primary rRNA binding proteins, it binds directly to 16S rRNA where it nucleates assembly of the body of the 30S subunit.</text>
</comment>
<comment type="subunit">
    <text evidence="7">Part of the 30S ribosomal subunit. Contacts protein S5. The interaction surface between S4 and S5 is involved in control of translational fidelity.</text>
</comment>
<reference evidence="11 12" key="1">
    <citation type="journal article" date="2016" name="Nat. Commun.">
        <title>Thousands of microbial genomes shed light on interconnected biogeochemical processes in an aquifer system.</title>
        <authorList>
            <person name="Anantharaman K."/>
            <person name="Brown C.T."/>
            <person name="Hug L.A."/>
            <person name="Sharon I."/>
            <person name="Castelle C.J."/>
            <person name="Probst A.J."/>
            <person name="Thomas B.C."/>
            <person name="Singh A."/>
            <person name="Wilkins M.J."/>
            <person name="Karaoz U."/>
            <person name="Brodie E.L."/>
            <person name="Williams K.H."/>
            <person name="Hubbard S.S."/>
            <person name="Banfield J.F."/>
        </authorList>
    </citation>
    <scope>NUCLEOTIDE SEQUENCE [LARGE SCALE GENOMIC DNA]</scope>
</reference>
<protein>
    <recommendedName>
        <fullName evidence="6 7">Small ribosomal subunit protein uS4</fullName>
    </recommendedName>
</protein>
<evidence type="ECO:0000256" key="8">
    <source>
        <dbReference type="RuleBase" id="RU003699"/>
    </source>
</evidence>
<dbReference type="Pfam" id="PF00163">
    <property type="entry name" value="Ribosomal_S4"/>
    <property type="match status" value="1"/>
</dbReference>
<dbReference type="Gene3D" id="1.10.1050.10">
    <property type="entry name" value="Ribosomal Protein S4 Delta 41, Chain A, domain 1"/>
    <property type="match status" value="1"/>
</dbReference>
<dbReference type="SUPFAM" id="SSF55174">
    <property type="entry name" value="Alpha-L RNA-binding motif"/>
    <property type="match status" value="1"/>
</dbReference>
<evidence type="ECO:0000256" key="1">
    <source>
        <dbReference type="ARBA" id="ARBA00007465"/>
    </source>
</evidence>
<evidence type="ECO:0000256" key="5">
    <source>
        <dbReference type="ARBA" id="ARBA00023274"/>
    </source>
</evidence>
<dbReference type="SMART" id="SM01390">
    <property type="entry name" value="Ribosomal_S4"/>
    <property type="match status" value="1"/>
</dbReference>
<dbReference type="InterPro" id="IPR002942">
    <property type="entry name" value="S4_RNA-bd"/>
</dbReference>
<keyword evidence="2 7" id="KW-0699">rRNA-binding</keyword>
<dbReference type="AlphaFoldDB" id="A0A1F8AR37"/>
<dbReference type="InterPro" id="IPR036986">
    <property type="entry name" value="S4_RNA-bd_sf"/>
</dbReference>